<organism evidence="1 2">
    <name type="scientific">Castilleja foliolosa</name>
    <dbReference type="NCBI Taxonomy" id="1961234"/>
    <lineage>
        <taxon>Eukaryota</taxon>
        <taxon>Viridiplantae</taxon>
        <taxon>Streptophyta</taxon>
        <taxon>Embryophyta</taxon>
        <taxon>Tracheophyta</taxon>
        <taxon>Spermatophyta</taxon>
        <taxon>Magnoliopsida</taxon>
        <taxon>eudicotyledons</taxon>
        <taxon>Gunneridae</taxon>
        <taxon>Pentapetalae</taxon>
        <taxon>asterids</taxon>
        <taxon>lamiids</taxon>
        <taxon>Lamiales</taxon>
        <taxon>Orobanchaceae</taxon>
        <taxon>Pedicularideae</taxon>
        <taxon>Castillejinae</taxon>
        <taxon>Castilleja</taxon>
    </lineage>
</organism>
<dbReference type="Proteomes" id="UP001632038">
    <property type="component" value="Unassembled WGS sequence"/>
</dbReference>
<dbReference type="AlphaFoldDB" id="A0ABD3ESC4"/>
<sequence>MITGDGARMRVNISLFSVWSLLVNYQFLKMVTSNSARQQCGGT</sequence>
<protein>
    <submittedName>
        <fullName evidence="1">Uncharacterized protein</fullName>
    </submittedName>
</protein>
<name>A0ABD3ESC4_9LAMI</name>
<dbReference type="EMBL" id="JAVIJP010000001">
    <property type="protein sequence ID" value="KAL3655989.1"/>
    <property type="molecule type" value="Genomic_DNA"/>
</dbReference>
<keyword evidence="2" id="KW-1185">Reference proteome</keyword>
<reference evidence="2" key="1">
    <citation type="journal article" date="2024" name="IScience">
        <title>Strigolactones Initiate the Formation of Haustorium-like Structures in Castilleja.</title>
        <authorList>
            <person name="Buerger M."/>
            <person name="Peterson D."/>
            <person name="Chory J."/>
        </authorList>
    </citation>
    <scope>NUCLEOTIDE SEQUENCE [LARGE SCALE GENOMIC DNA]</scope>
</reference>
<accession>A0ABD3ESC4</accession>
<evidence type="ECO:0000313" key="1">
    <source>
        <dbReference type="EMBL" id="KAL3655989.1"/>
    </source>
</evidence>
<gene>
    <name evidence="1" type="ORF">CASFOL_000385</name>
</gene>
<comment type="caution">
    <text evidence="1">The sequence shown here is derived from an EMBL/GenBank/DDBJ whole genome shotgun (WGS) entry which is preliminary data.</text>
</comment>
<proteinExistence type="predicted"/>
<evidence type="ECO:0000313" key="2">
    <source>
        <dbReference type="Proteomes" id="UP001632038"/>
    </source>
</evidence>